<evidence type="ECO:0000313" key="1">
    <source>
        <dbReference type="EMBL" id="ODO10863.1"/>
    </source>
</evidence>
<organism evidence="1 2">
    <name type="scientific">Cryptococcus amylolentus CBS 6273</name>
    <dbReference type="NCBI Taxonomy" id="1296118"/>
    <lineage>
        <taxon>Eukaryota</taxon>
        <taxon>Fungi</taxon>
        <taxon>Dikarya</taxon>
        <taxon>Basidiomycota</taxon>
        <taxon>Agaricomycotina</taxon>
        <taxon>Tremellomycetes</taxon>
        <taxon>Tremellales</taxon>
        <taxon>Cryptococcaceae</taxon>
        <taxon>Cryptococcus</taxon>
    </lineage>
</organism>
<dbReference type="EMBL" id="MEKH01000002">
    <property type="protein sequence ID" value="ODO10863.1"/>
    <property type="molecule type" value="Genomic_DNA"/>
</dbReference>
<accession>A0A1E3KDC7</accession>
<proteinExistence type="predicted"/>
<evidence type="ECO:0000313" key="2">
    <source>
        <dbReference type="Proteomes" id="UP000095149"/>
    </source>
</evidence>
<sequence>MVLEERALSSLGWKEEGLRAVEASRVLEEVRARGVYEKDLREVDCNSRKCVEAEQGKSRFTERDIKETRAFADDILSQVVAYSIDKRLKLSKVHESVFGVSSSIGENAWNAWQGSQFELQAFQRHGLDPQALVSIPTGGFNFYRSIEVG</sequence>
<protein>
    <submittedName>
        <fullName evidence="1">Uncharacterized protein</fullName>
    </submittedName>
</protein>
<dbReference type="Proteomes" id="UP000095149">
    <property type="component" value="Unassembled WGS sequence"/>
</dbReference>
<comment type="caution">
    <text evidence="1">The sequence shown here is derived from an EMBL/GenBank/DDBJ whole genome shotgun (WGS) entry which is preliminary data.</text>
</comment>
<reference evidence="1 2" key="1">
    <citation type="submission" date="2016-06" db="EMBL/GenBank/DDBJ databases">
        <title>Evolution of pathogenesis and genome organization in the Tremellales.</title>
        <authorList>
            <person name="Cuomo C."/>
            <person name="Litvintseva A."/>
            <person name="Heitman J."/>
            <person name="Chen Y."/>
            <person name="Sun S."/>
            <person name="Springer D."/>
            <person name="Dromer F."/>
            <person name="Young S."/>
            <person name="Zeng Q."/>
            <person name="Chapman S."/>
            <person name="Gujja S."/>
            <person name="Saif S."/>
            <person name="Birren B."/>
        </authorList>
    </citation>
    <scope>NUCLEOTIDE SEQUENCE [LARGE SCALE GENOMIC DNA]</scope>
    <source>
        <strain evidence="1 2">CBS 6273</strain>
    </source>
</reference>
<name>A0A1E3KDC7_9TREE</name>
<dbReference type="AlphaFoldDB" id="A0A1E3KDC7"/>
<gene>
    <name evidence="1" type="ORF">I350_01462</name>
</gene>